<reference evidence="1 2" key="1">
    <citation type="journal article" date="2023" name="Genes (Basel)">
        <title>Chromosome-Level Genome Assembly and Circadian Gene Repertoire of the Patagonia Blennie Eleginops maclovinus-The Closest Ancestral Proxy of Antarctic Cryonotothenioids.</title>
        <authorList>
            <person name="Cheng C.C."/>
            <person name="Rivera-Colon A.G."/>
            <person name="Minhas B.F."/>
            <person name="Wilson L."/>
            <person name="Rayamajhi N."/>
            <person name="Vargas-Chacoff L."/>
            <person name="Catchen J.M."/>
        </authorList>
    </citation>
    <scope>NUCLEOTIDE SEQUENCE [LARGE SCALE GENOMIC DNA]</scope>
    <source>
        <strain evidence="1">JMC-PN-2008</strain>
    </source>
</reference>
<keyword evidence="2" id="KW-1185">Reference proteome</keyword>
<organism evidence="1 2">
    <name type="scientific">Eleginops maclovinus</name>
    <name type="common">Patagonian blennie</name>
    <name type="synonym">Eleginus maclovinus</name>
    <dbReference type="NCBI Taxonomy" id="56733"/>
    <lineage>
        <taxon>Eukaryota</taxon>
        <taxon>Metazoa</taxon>
        <taxon>Chordata</taxon>
        <taxon>Craniata</taxon>
        <taxon>Vertebrata</taxon>
        <taxon>Euteleostomi</taxon>
        <taxon>Actinopterygii</taxon>
        <taxon>Neopterygii</taxon>
        <taxon>Teleostei</taxon>
        <taxon>Neoteleostei</taxon>
        <taxon>Acanthomorphata</taxon>
        <taxon>Eupercaria</taxon>
        <taxon>Perciformes</taxon>
        <taxon>Notothenioidei</taxon>
        <taxon>Eleginopidae</taxon>
        <taxon>Eleginops</taxon>
    </lineage>
</organism>
<sequence>MSRIAESTASDCVTEHHVADASLSSSPSDALAAVGDMDNCLDLDESFEDHSVLEDDHNDWMDVDPSEHNAVDDLLKVLRGHGHSDLPSTARTLLKTPREVKTTSKSGMEYVHFSIKDKLHQTLLRYPADQVPDYVDLSFNIEGLSLFKSSGKTMWPILCAIHLEPVSVFPITLTCGGAKPRNLEFLEDMVMDVNDLLSSGLQYRNQTIKFHILFFVCDAPAKAFVKNVKLCTGYYGCDQCVQRGEWYDKVTNQDTEVVARSDDSFRQQTQGEHHHGSTPLWICL</sequence>
<proteinExistence type="predicted"/>
<accession>A0AAN8AMD7</accession>
<comment type="caution">
    <text evidence="1">The sequence shown here is derived from an EMBL/GenBank/DDBJ whole genome shotgun (WGS) entry which is preliminary data.</text>
</comment>
<evidence type="ECO:0008006" key="3">
    <source>
        <dbReference type="Google" id="ProtNLM"/>
    </source>
</evidence>
<reference evidence="1 2" key="2">
    <citation type="journal article" date="2023" name="Mol. Biol. Evol.">
        <title>Genomics of Secondarily Temperate Adaptation in the Only Non-Antarctic Icefish.</title>
        <authorList>
            <person name="Rivera-Colon A.G."/>
            <person name="Rayamajhi N."/>
            <person name="Minhas B.F."/>
            <person name="Madrigal G."/>
            <person name="Bilyk K.T."/>
            <person name="Yoon V."/>
            <person name="Hune M."/>
            <person name="Gregory S."/>
            <person name="Cheng C.H.C."/>
            <person name="Catchen J.M."/>
        </authorList>
    </citation>
    <scope>NUCLEOTIDE SEQUENCE [LARGE SCALE GENOMIC DNA]</scope>
    <source>
        <strain evidence="1">JMC-PN-2008</strain>
    </source>
</reference>
<dbReference type="AlphaFoldDB" id="A0AAN8AMD7"/>
<dbReference type="Proteomes" id="UP001346869">
    <property type="component" value="Unassembled WGS sequence"/>
</dbReference>
<gene>
    <name evidence="1" type="ORF">PBY51_016492</name>
</gene>
<dbReference type="EMBL" id="JAUZQC010000010">
    <property type="protein sequence ID" value="KAK5865318.1"/>
    <property type="molecule type" value="Genomic_DNA"/>
</dbReference>
<evidence type="ECO:0000313" key="2">
    <source>
        <dbReference type="Proteomes" id="UP001346869"/>
    </source>
</evidence>
<evidence type="ECO:0000313" key="1">
    <source>
        <dbReference type="EMBL" id="KAK5865318.1"/>
    </source>
</evidence>
<dbReference type="PANTHER" id="PTHR33053">
    <property type="entry name" value="PROTEIN, PUTATIVE-RELATED"/>
    <property type="match status" value="1"/>
</dbReference>
<name>A0AAN8AMD7_ELEMC</name>
<protein>
    <recommendedName>
        <fullName evidence="3">Transposase domain-containing protein</fullName>
    </recommendedName>
</protein>